<dbReference type="Pfam" id="PF07687">
    <property type="entry name" value="M20_dimer"/>
    <property type="match status" value="1"/>
</dbReference>
<name>A0ABW1LK23_9ACTN</name>
<dbReference type="PANTHER" id="PTHR43270">
    <property type="entry name" value="BETA-ALA-HIS DIPEPTIDASE"/>
    <property type="match status" value="1"/>
</dbReference>
<feature type="domain" description="Peptidase M20 dimerisation" evidence="4">
    <location>
        <begin position="196"/>
        <end position="334"/>
    </location>
</feature>
<keyword evidence="3" id="KW-0378">Hydrolase</keyword>
<accession>A0ABW1LK23</accession>
<evidence type="ECO:0000259" key="4">
    <source>
        <dbReference type="Pfam" id="PF07687"/>
    </source>
</evidence>
<dbReference type="InterPro" id="IPR051458">
    <property type="entry name" value="Cyt/Met_Dipeptidase"/>
</dbReference>
<dbReference type="Gene3D" id="3.40.630.10">
    <property type="entry name" value="Zn peptidases"/>
    <property type="match status" value="1"/>
</dbReference>
<dbReference type="Gene3D" id="3.30.70.360">
    <property type="match status" value="1"/>
</dbReference>
<evidence type="ECO:0000256" key="2">
    <source>
        <dbReference type="ARBA" id="ARBA00022723"/>
    </source>
</evidence>
<dbReference type="SUPFAM" id="SSF55031">
    <property type="entry name" value="Bacterial exopeptidase dimerisation domain"/>
    <property type="match status" value="1"/>
</dbReference>
<dbReference type="PANTHER" id="PTHR43270:SF12">
    <property type="entry name" value="SUCCINYL-DIAMINOPIMELATE DESUCCINYLASE"/>
    <property type="match status" value="1"/>
</dbReference>
<evidence type="ECO:0000256" key="3">
    <source>
        <dbReference type="ARBA" id="ARBA00022801"/>
    </source>
</evidence>
<dbReference type="Proteomes" id="UP001596135">
    <property type="component" value="Unassembled WGS sequence"/>
</dbReference>
<organism evidence="5 6">
    <name type="scientific">Nocardioides hankookensis</name>
    <dbReference type="NCBI Taxonomy" id="443157"/>
    <lineage>
        <taxon>Bacteria</taxon>
        <taxon>Bacillati</taxon>
        <taxon>Actinomycetota</taxon>
        <taxon>Actinomycetes</taxon>
        <taxon>Propionibacteriales</taxon>
        <taxon>Nocardioidaceae</taxon>
        <taxon>Nocardioides</taxon>
    </lineage>
</organism>
<dbReference type="InterPro" id="IPR011650">
    <property type="entry name" value="Peptidase_M20_dimer"/>
</dbReference>
<dbReference type="Pfam" id="PF01546">
    <property type="entry name" value="Peptidase_M20"/>
    <property type="match status" value="1"/>
</dbReference>
<dbReference type="RefSeq" id="WP_379153527.1">
    <property type="nucleotide sequence ID" value="NZ_JBHSRJ010000004.1"/>
</dbReference>
<proteinExistence type="predicted"/>
<comment type="caution">
    <text evidence="5">The sequence shown here is derived from an EMBL/GenBank/DDBJ whole genome shotgun (WGS) entry which is preliminary data.</text>
</comment>
<dbReference type="InterPro" id="IPR002933">
    <property type="entry name" value="Peptidase_M20"/>
</dbReference>
<protein>
    <submittedName>
        <fullName evidence="5">M20/M25/M40 family metallo-hydrolase</fullName>
    </submittedName>
</protein>
<keyword evidence="2" id="KW-0479">Metal-binding</keyword>
<dbReference type="InterPro" id="IPR036264">
    <property type="entry name" value="Bact_exopeptidase_dim_dom"/>
</dbReference>
<keyword evidence="1" id="KW-0645">Protease</keyword>
<dbReference type="SUPFAM" id="SSF53187">
    <property type="entry name" value="Zn-dependent exopeptidases"/>
    <property type="match status" value="1"/>
</dbReference>
<evidence type="ECO:0000256" key="1">
    <source>
        <dbReference type="ARBA" id="ARBA00022670"/>
    </source>
</evidence>
<gene>
    <name evidence="5" type="ORF">ACFPYL_10255</name>
</gene>
<sequence length="471" mass="47949">MDGRLGAVRAAAARSAPTALVELEAWLRIPSVSGDPAHTDDVDRAALWVARRLGAGGATVRRLHAAAGPVVVARTPGHGAGTTVVYGHLDVKPPGPGWTTSPFHPTRRGHRLQARGASDDKGQLMSHLVALAAWTRAGGPPGDVVTVVDGAEEVGSPGLAAVLARERRGLLAGPVSGAVVVDTRAAGPGRPTVTVSQRGAVGLRLVVDVGGRPVHAGRLGGAVVDPSLVLAHLLSRAGRVLATVPQPGGARPPEPTTAAIRAAAMGRAVHADDPVGRATRRGLLSVTRLRAGAAAGAVPTLAEALVDVRLPPGVAPAAVLERLERALRRELPPGVRLRFEPGRGEAGLVISPSQPVRAAVDAACRAAYGVPATSSASGGSIGAVGVLRQVLGQDPVLLGLAPADDGAHGPDEYLDLREWPAQVDTHVVLLDRVSAVGTPRSGHGRRPFSSATVQRLAASGERKAQRLSGVT</sequence>
<evidence type="ECO:0000313" key="6">
    <source>
        <dbReference type="Proteomes" id="UP001596135"/>
    </source>
</evidence>
<reference evidence="6" key="1">
    <citation type="journal article" date="2019" name="Int. J. Syst. Evol. Microbiol.">
        <title>The Global Catalogue of Microorganisms (GCM) 10K type strain sequencing project: providing services to taxonomists for standard genome sequencing and annotation.</title>
        <authorList>
            <consortium name="The Broad Institute Genomics Platform"/>
            <consortium name="The Broad Institute Genome Sequencing Center for Infectious Disease"/>
            <person name="Wu L."/>
            <person name="Ma J."/>
        </authorList>
    </citation>
    <scope>NUCLEOTIDE SEQUENCE [LARGE SCALE GENOMIC DNA]</scope>
    <source>
        <strain evidence="6">CCUG 54522</strain>
    </source>
</reference>
<evidence type="ECO:0000313" key="5">
    <source>
        <dbReference type="EMBL" id="MFC6043458.1"/>
    </source>
</evidence>
<dbReference type="EMBL" id="JBHSRJ010000004">
    <property type="protein sequence ID" value="MFC6043458.1"/>
    <property type="molecule type" value="Genomic_DNA"/>
</dbReference>
<keyword evidence="6" id="KW-1185">Reference proteome</keyword>